<sequence>MRPSLRGSSPTGTRRAFLARCAAGAPAVAAVGGGWLTGVVSGLSAEEVLPKHVTPETIRVVQKGLDYLASQQSDDGSWITGGGQVYPVAMTGLAGTALLAHGDTPTRGKYSKTVQGAVEFLVRCATETGLITGPGQDGGIPMHGHGFALMFLASVYGMITKEALRKQVQTTVRKAVTLTSQGQSGAGGWTYTPGTGDEGSVTVTQVQALRAAQNAGFLVPQAVIEEAVKYLDKCRTPEGGIQYSLSSPSGPRLPISAAAVATLYNAGQFDGPIATDCLKYVWDQFKANDGWSKGGGHDYYAHLYASQGFYMAGDAYWDEYFPKTREQLIAQQQPDGSWNGDGIGQVFGTSVAAIILQLPFKFLPVFQR</sequence>
<accession>A0ABT6FL24</accession>
<dbReference type="CDD" id="cd00688">
    <property type="entry name" value="ISOPREN_C2_like"/>
    <property type="match status" value="1"/>
</dbReference>
<name>A0ABT6FL24_9BACT</name>
<dbReference type="RefSeq" id="WP_277864600.1">
    <property type="nucleotide sequence ID" value="NZ_JARRAG010000004.1"/>
</dbReference>
<evidence type="ECO:0000313" key="2">
    <source>
        <dbReference type="Proteomes" id="UP001216907"/>
    </source>
</evidence>
<dbReference type="PROSITE" id="PS51318">
    <property type="entry name" value="TAT"/>
    <property type="match status" value="1"/>
</dbReference>
<dbReference type="Gene3D" id="1.50.10.20">
    <property type="match status" value="3"/>
</dbReference>
<dbReference type="EMBL" id="JARRAG010000004">
    <property type="protein sequence ID" value="MDG3008273.1"/>
    <property type="molecule type" value="Genomic_DNA"/>
</dbReference>
<keyword evidence="2" id="KW-1185">Reference proteome</keyword>
<protein>
    <submittedName>
        <fullName evidence="1">Terpene cyclase/mutase family protein</fullName>
    </submittedName>
</protein>
<comment type="caution">
    <text evidence="1">The sequence shown here is derived from an EMBL/GenBank/DDBJ whole genome shotgun (WGS) entry which is preliminary data.</text>
</comment>
<organism evidence="1 2">
    <name type="scientific">Paludisphaera mucosa</name>
    <dbReference type="NCBI Taxonomy" id="3030827"/>
    <lineage>
        <taxon>Bacteria</taxon>
        <taxon>Pseudomonadati</taxon>
        <taxon>Planctomycetota</taxon>
        <taxon>Planctomycetia</taxon>
        <taxon>Isosphaerales</taxon>
        <taxon>Isosphaeraceae</taxon>
        <taxon>Paludisphaera</taxon>
    </lineage>
</organism>
<dbReference type="Proteomes" id="UP001216907">
    <property type="component" value="Unassembled WGS sequence"/>
</dbReference>
<dbReference type="InterPro" id="IPR006311">
    <property type="entry name" value="TAT_signal"/>
</dbReference>
<reference evidence="1 2" key="1">
    <citation type="submission" date="2023-03" db="EMBL/GenBank/DDBJ databases">
        <title>Paludisphaera mucosa sp. nov. a novel planctomycete from northern fen.</title>
        <authorList>
            <person name="Ivanova A."/>
        </authorList>
    </citation>
    <scope>NUCLEOTIDE SEQUENCE [LARGE SCALE GENOMIC DNA]</scope>
    <source>
        <strain evidence="1 2">Pla2</strain>
    </source>
</reference>
<gene>
    <name evidence="1" type="ORF">PZE19_31280</name>
</gene>
<evidence type="ECO:0000313" key="1">
    <source>
        <dbReference type="EMBL" id="MDG3008273.1"/>
    </source>
</evidence>
<dbReference type="InterPro" id="IPR008930">
    <property type="entry name" value="Terpenoid_cyclase/PrenylTrfase"/>
</dbReference>
<proteinExistence type="predicted"/>
<dbReference type="SUPFAM" id="SSF48239">
    <property type="entry name" value="Terpenoid cyclases/Protein prenyltransferases"/>
    <property type="match status" value="2"/>
</dbReference>